<evidence type="ECO:0000256" key="3">
    <source>
        <dbReference type="SAM" id="SignalP"/>
    </source>
</evidence>
<evidence type="ECO:0000259" key="4">
    <source>
        <dbReference type="Pfam" id="PF02994"/>
    </source>
</evidence>
<dbReference type="Pfam" id="PF02994">
    <property type="entry name" value="Transposase_22"/>
    <property type="match status" value="1"/>
</dbReference>
<gene>
    <name evidence="5" type="ORF">HJG59_007833</name>
</gene>
<evidence type="ECO:0000256" key="2">
    <source>
        <dbReference type="SAM" id="MobiDB-lite"/>
    </source>
</evidence>
<protein>
    <recommendedName>
        <fullName evidence="4">L1 transposable element RRM domain-containing protein</fullName>
    </recommendedName>
</protein>
<feature type="region of interest" description="Disordered" evidence="2">
    <location>
        <begin position="159"/>
        <end position="184"/>
    </location>
</feature>
<sequence>MFLSLSLSLFLSLPPTLPEQKMEKCPWVRIKKIKIKINNNNNLHRFSSRVGKAKKQTIDLEYKEAKNTQSEEQKEKRIQKNEDSVRSLWDNFKHANIHILGVPVGEEREQEIENLFETIMAENVPNLIKETDIQVEEAQSVPNKMNPKRPTPSHIIIKMRKVQDKESLKSSKRKPVSYLQGSSH</sequence>
<dbReference type="Proteomes" id="UP000550707">
    <property type="component" value="Unassembled WGS sequence"/>
</dbReference>
<keyword evidence="3" id="KW-0732">Signal</keyword>
<dbReference type="FunFam" id="3.30.70.1820:FF:000002">
    <property type="entry name" value="LINE-1 retrotransposable element ORF1 protein"/>
    <property type="match status" value="1"/>
</dbReference>
<accession>A0A7J8JWP0</accession>
<dbReference type="AlphaFoldDB" id="A0A7J8JWP0"/>
<dbReference type="EMBL" id="JACASF010000001">
    <property type="protein sequence ID" value="KAF6500779.1"/>
    <property type="molecule type" value="Genomic_DNA"/>
</dbReference>
<organism evidence="5 6">
    <name type="scientific">Molossus molossus</name>
    <name type="common">Pallas' mastiff bat</name>
    <name type="synonym">Vespertilio molossus</name>
    <dbReference type="NCBI Taxonomy" id="27622"/>
    <lineage>
        <taxon>Eukaryota</taxon>
        <taxon>Metazoa</taxon>
        <taxon>Chordata</taxon>
        <taxon>Craniata</taxon>
        <taxon>Vertebrata</taxon>
        <taxon>Euteleostomi</taxon>
        <taxon>Mammalia</taxon>
        <taxon>Eutheria</taxon>
        <taxon>Laurasiatheria</taxon>
        <taxon>Chiroptera</taxon>
        <taxon>Yangochiroptera</taxon>
        <taxon>Molossidae</taxon>
        <taxon>Molossus</taxon>
    </lineage>
</organism>
<dbReference type="InterPro" id="IPR004244">
    <property type="entry name" value="Transposase_22"/>
</dbReference>
<evidence type="ECO:0000256" key="1">
    <source>
        <dbReference type="ARBA" id="ARBA00061640"/>
    </source>
</evidence>
<feature type="chain" id="PRO_5029539061" description="L1 transposable element RRM domain-containing protein" evidence="3">
    <location>
        <begin position="19"/>
        <end position="184"/>
    </location>
</feature>
<dbReference type="Gene3D" id="3.30.70.1820">
    <property type="entry name" value="L1 transposable element, RRM domain"/>
    <property type="match status" value="1"/>
</dbReference>
<proteinExistence type="inferred from homology"/>
<evidence type="ECO:0000313" key="5">
    <source>
        <dbReference type="EMBL" id="KAF6500779.1"/>
    </source>
</evidence>
<feature type="domain" description="L1 transposable element RRM" evidence="4">
    <location>
        <begin position="95"/>
        <end position="174"/>
    </location>
</feature>
<comment type="similarity">
    <text evidence="1">Belongs to the transposase 22 family.</text>
</comment>
<evidence type="ECO:0000313" key="6">
    <source>
        <dbReference type="Proteomes" id="UP000550707"/>
    </source>
</evidence>
<comment type="caution">
    <text evidence="5">The sequence shown here is derived from an EMBL/GenBank/DDBJ whole genome shotgun (WGS) entry which is preliminary data.</text>
</comment>
<reference evidence="5 6" key="1">
    <citation type="journal article" date="2020" name="Nature">
        <title>Six reference-quality genomes reveal evolution of bat adaptations.</title>
        <authorList>
            <person name="Jebb D."/>
            <person name="Huang Z."/>
            <person name="Pippel M."/>
            <person name="Hughes G.M."/>
            <person name="Lavrichenko K."/>
            <person name="Devanna P."/>
            <person name="Winkler S."/>
            <person name="Jermiin L.S."/>
            <person name="Skirmuntt E.C."/>
            <person name="Katzourakis A."/>
            <person name="Burkitt-Gray L."/>
            <person name="Ray D.A."/>
            <person name="Sullivan K.A.M."/>
            <person name="Roscito J.G."/>
            <person name="Kirilenko B.M."/>
            <person name="Davalos L.M."/>
            <person name="Corthals A.P."/>
            <person name="Power M.L."/>
            <person name="Jones G."/>
            <person name="Ransome R.D."/>
            <person name="Dechmann D.K.N."/>
            <person name="Locatelli A.G."/>
            <person name="Puechmaille S.J."/>
            <person name="Fedrigo O."/>
            <person name="Jarvis E.D."/>
            <person name="Hiller M."/>
            <person name="Vernes S.C."/>
            <person name="Myers E.W."/>
            <person name="Teeling E.C."/>
        </authorList>
    </citation>
    <scope>NUCLEOTIDE SEQUENCE [LARGE SCALE GENOMIC DNA]</scope>
    <source>
        <strain evidence="5">MMolMol1</strain>
        <tissue evidence="5">Muscle</tissue>
    </source>
</reference>
<name>A0A7J8JWP0_MOLMO</name>
<dbReference type="PANTHER" id="PTHR11505">
    <property type="entry name" value="L1 TRANSPOSABLE ELEMENT-RELATED"/>
    <property type="match status" value="1"/>
</dbReference>
<feature type="signal peptide" evidence="3">
    <location>
        <begin position="1"/>
        <end position="18"/>
    </location>
</feature>
<keyword evidence="6" id="KW-1185">Reference proteome</keyword>
<dbReference type="InParanoid" id="A0A7J8JWP0"/>
<dbReference type="InterPro" id="IPR043636">
    <property type="entry name" value="L1_RRM_dom"/>
</dbReference>